<dbReference type="InterPro" id="IPR009044">
    <property type="entry name" value="ssDNA-bd_transcriptional_reg"/>
</dbReference>
<comment type="caution">
    <text evidence="1">The sequence shown here is derived from an EMBL/GenBank/DDBJ whole genome shotgun (WGS) entry which is preliminary data.</text>
</comment>
<reference evidence="1" key="1">
    <citation type="submission" date="2020-07" db="EMBL/GenBank/DDBJ databases">
        <title>Multicomponent nature underlies the extraordinary mechanical properties of spider dragline silk.</title>
        <authorList>
            <person name="Kono N."/>
            <person name="Nakamura H."/>
            <person name="Mori M."/>
            <person name="Yoshida Y."/>
            <person name="Ohtoshi R."/>
            <person name="Malay A.D."/>
            <person name="Moran D.A.P."/>
            <person name="Tomita M."/>
            <person name="Numata K."/>
            <person name="Arakawa K."/>
        </authorList>
    </citation>
    <scope>NUCLEOTIDE SEQUENCE</scope>
</reference>
<gene>
    <name evidence="1" type="primary">NCL1_49674</name>
    <name evidence="1" type="ORF">TNCT_247631</name>
</gene>
<dbReference type="EMBL" id="BMAO01029495">
    <property type="protein sequence ID" value="GFR32267.1"/>
    <property type="molecule type" value="Genomic_DNA"/>
</dbReference>
<evidence type="ECO:0000313" key="1">
    <source>
        <dbReference type="EMBL" id="GFR32267.1"/>
    </source>
</evidence>
<name>A0A8X6HYG2_TRICU</name>
<dbReference type="Proteomes" id="UP000887116">
    <property type="component" value="Unassembled WGS sequence"/>
</dbReference>
<accession>A0A8X6HYG2</accession>
<keyword evidence="2" id="KW-1185">Reference proteome</keyword>
<dbReference type="AlphaFoldDB" id="A0A8X6HYG2"/>
<dbReference type="GO" id="GO:0006355">
    <property type="term" value="P:regulation of DNA-templated transcription"/>
    <property type="evidence" value="ECO:0007669"/>
    <property type="project" value="InterPro"/>
</dbReference>
<sequence length="131" mass="14787">MTVPVTVRRVVLKDDSCYVPIPIWGHNYAVVSDFSDVAPIQLRRYKLDDTGSHLPTKDGTTIPSAWLALAREFSAIDQAFDVGKAFVIIDCLILSRAVIENVTYITLQRYFQGKVFSPKFFTLVSMLKETK</sequence>
<organism evidence="1 2">
    <name type="scientific">Trichonephila clavata</name>
    <name type="common">Joro spider</name>
    <name type="synonym">Nephila clavata</name>
    <dbReference type="NCBI Taxonomy" id="2740835"/>
    <lineage>
        <taxon>Eukaryota</taxon>
        <taxon>Metazoa</taxon>
        <taxon>Ecdysozoa</taxon>
        <taxon>Arthropoda</taxon>
        <taxon>Chelicerata</taxon>
        <taxon>Arachnida</taxon>
        <taxon>Araneae</taxon>
        <taxon>Araneomorphae</taxon>
        <taxon>Entelegynae</taxon>
        <taxon>Araneoidea</taxon>
        <taxon>Nephilidae</taxon>
        <taxon>Trichonephila</taxon>
    </lineage>
</organism>
<protein>
    <submittedName>
        <fullName evidence="1">PC4 domain-containing protein</fullName>
    </submittedName>
</protein>
<evidence type="ECO:0000313" key="2">
    <source>
        <dbReference type="Proteomes" id="UP000887116"/>
    </source>
</evidence>
<proteinExistence type="predicted"/>
<dbReference type="Gene3D" id="2.30.31.10">
    <property type="entry name" value="Transcriptional Coactivator Pc4, Chain A"/>
    <property type="match status" value="1"/>
</dbReference>
<dbReference type="GO" id="GO:0003677">
    <property type="term" value="F:DNA binding"/>
    <property type="evidence" value="ECO:0007669"/>
    <property type="project" value="InterPro"/>
</dbReference>